<reference evidence="2 3" key="1">
    <citation type="journal article" date="2020" name="ISME J.">
        <title>Comparative genomics reveals insights into cyanobacterial evolution and habitat adaptation.</title>
        <authorList>
            <person name="Chen M.Y."/>
            <person name="Teng W.K."/>
            <person name="Zhao L."/>
            <person name="Hu C.X."/>
            <person name="Zhou Y.K."/>
            <person name="Han B.P."/>
            <person name="Song L.R."/>
            <person name="Shu W.S."/>
        </authorList>
    </citation>
    <scope>NUCLEOTIDE SEQUENCE [LARGE SCALE GENOMIC DNA]</scope>
    <source>
        <strain evidence="2 3">FACHB-248</strain>
    </source>
</reference>
<accession>A0ABR8H1C5</accession>
<dbReference type="RefSeq" id="WP_186227595.1">
    <property type="nucleotide sequence ID" value="NZ_JACJTA010000183.1"/>
</dbReference>
<dbReference type="Proteomes" id="UP000660380">
    <property type="component" value="Unassembled WGS sequence"/>
</dbReference>
<keyword evidence="1" id="KW-1133">Transmembrane helix</keyword>
<sequence length="54" mass="6035">MSQQRASLHETSAPPCPMPDRSPVMFNLTTYSIACVSITLPMSLEVFWVKLGHK</sequence>
<organism evidence="2 3">
    <name type="scientific">Scytonema hofmannii FACHB-248</name>
    <dbReference type="NCBI Taxonomy" id="1842502"/>
    <lineage>
        <taxon>Bacteria</taxon>
        <taxon>Bacillati</taxon>
        <taxon>Cyanobacteriota</taxon>
        <taxon>Cyanophyceae</taxon>
        <taxon>Nostocales</taxon>
        <taxon>Scytonemataceae</taxon>
        <taxon>Scytonema</taxon>
    </lineage>
</organism>
<evidence type="ECO:0000313" key="3">
    <source>
        <dbReference type="Proteomes" id="UP000660380"/>
    </source>
</evidence>
<dbReference type="EMBL" id="JACJTA010000183">
    <property type="protein sequence ID" value="MBD2609630.1"/>
    <property type="molecule type" value="Genomic_DNA"/>
</dbReference>
<gene>
    <name evidence="2" type="ORF">H6G81_35375</name>
</gene>
<feature type="transmembrane region" description="Helical" evidence="1">
    <location>
        <begin position="28"/>
        <end position="49"/>
    </location>
</feature>
<proteinExistence type="predicted"/>
<name>A0ABR8H1C5_9CYAN</name>
<protein>
    <submittedName>
        <fullName evidence="2">Uncharacterized protein</fullName>
    </submittedName>
</protein>
<keyword evidence="1" id="KW-0472">Membrane</keyword>
<comment type="caution">
    <text evidence="2">The sequence shown here is derived from an EMBL/GenBank/DDBJ whole genome shotgun (WGS) entry which is preliminary data.</text>
</comment>
<evidence type="ECO:0000313" key="2">
    <source>
        <dbReference type="EMBL" id="MBD2609630.1"/>
    </source>
</evidence>
<evidence type="ECO:0000256" key="1">
    <source>
        <dbReference type="SAM" id="Phobius"/>
    </source>
</evidence>
<keyword evidence="3" id="KW-1185">Reference proteome</keyword>
<keyword evidence="1" id="KW-0812">Transmembrane</keyword>